<evidence type="ECO:0000313" key="2">
    <source>
        <dbReference type="EMBL" id="KUI71023.1"/>
    </source>
</evidence>
<evidence type="ECO:0000256" key="1">
    <source>
        <dbReference type="SAM" id="MobiDB-lite"/>
    </source>
</evidence>
<protein>
    <submittedName>
        <fullName evidence="2">Uncharacterized protein</fullName>
    </submittedName>
</protein>
<accession>A0A194W4L2</accession>
<dbReference type="AlphaFoldDB" id="A0A194W4L2"/>
<sequence length="249" mass="26944">MDNAPTADPLGHHGTRTTGVSSIAEQLKTQACLRTFGNAPFERVLQVRHHPDGRGDLEVQRAVHDARLRVAQLAISDLTAVQARNMWQVMTTSSPRLWTNHASQNGALVMSDNYKTAFERTNSPPLHNFFLPAKMKAIASLMIVPLAAASVAMKHDFDDATILTAYCAAGKCNSTKGTTETDPMQALYLCLPQAAVPKKRDVIRDEPYTGPVKIEVLCACSGKAFGDGSNVCLNPEGDHIGRCSSPCKN</sequence>
<proteinExistence type="predicted"/>
<keyword evidence="3" id="KW-1185">Reference proteome</keyword>
<name>A0A194W4L2_CYTMA</name>
<feature type="region of interest" description="Disordered" evidence="1">
    <location>
        <begin position="1"/>
        <end position="21"/>
    </location>
</feature>
<dbReference type="OrthoDB" id="4867494at2759"/>
<organism evidence="2 3">
    <name type="scientific">Cytospora mali</name>
    <name type="common">Apple Valsa canker fungus</name>
    <name type="synonym">Valsa mali</name>
    <dbReference type="NCBI Taxonomy" id="578113"/>
    <lineage>
        <taxon>Eukaryota</taxon>
        <taxon>Fungi</taxon>
        <taxon>Dikarya</taxon>
        <taxon>Ascomycota</taxon>
        <taxon>Pezizomycotina</taxon>
        <taxon>Sordariomycetes</taxon>
        <taxon>Sordariomycetidae</taxon>
        <taxon>Diaporthales</taxon>
        <taxon>Cytosporaceae</taxon>
        <taxon>Cytospora</taxon>
    </lineage>
</organism>
<gene>
    <name evidence="2" type="ORF">VM1G_07015</name>
</gene>
<evidence type="ECO:0000313" key="3">
    <source>
        <dbReference type="Proteomes" id="UP000078559"/>
    </source>
</evidence>
<reference evidence="2" key="1">
    <citation type="submission" date="2014-12" db="EMBL/GenBank/DDBJ databases">
        <title>Genome Sequence of Valsa Canker Pathogens Uncovers a Specific Adaption of Colonization on Woody Bark.</title>
        <authorList>
            <person name="Yin Z."/>
            <person name="Liu H."/>
            <person name="Gao X."/>
            <person name="Li Z."/>
            <person name="Song N."/>
            <person name="Ke X."/>
            <person name="Dai Q."/>
            <person name="Wu Y."/>
            <person name="Sun Y."/>
            <person name="Xu J.-R."/>
            <person name="Kang Z.K."/>
            <person name="Wang L."/>
            <person name="Huang L."/>
        </authorList>
    </citation>
    <scope>NUCLEOTIDE SEQUENCE [LARGE SCALE GENOMIC DNA]</scope>
    <source>
        <strain evidence="2">03-8</strain>
    </source>
</reference>
<dbReference type="Proteomes" id="UP000078559">
    <property type="component" value="Chromosome 7"/>
</dbReference>
<dbReference type="EMBL" id="CM003104">
    <property type="protein sequence ID" value="KUI71023.1"/>
    <property type="molecule type" value="Genomic_DNA"/>
</dbReference>